<sequence>QNDIQCKTLGWVYFFLSPLKHRTLEIPTLTLCFIVLLQNVENSLVPRLDGHAVISAGAAGQQTVNTPKHGEYCHGWTDSYGIWRPGFHCPERYDLPEATLCCGSCGLKYCCSTVESRLDQGLCPNEEDLDLLRDGLPSIHLPPTVPTYFPFLLVGSIFVSFVILGSLVGLCCCKCLKPEDDTQESGPVPIQSRLLDTEPSTDTSRHSSSSSASVPRPPIGARPQNLCSLGAENLNLYMNMPAAFPMMGCPQNTQFVHPGTAGPPFMQPPFINYAVPAEHAILMAPAPYIDARNCYGQTSNIYCPVTQQSDQNMCTGSSSKC</sequence>
<protein>
    <recommendedName>
        <fullName evidence="7">Shisa N-terminal domain-containing protein</fullName>
    </recommendedName>
</protein>
<evidence type="ECO:0000256" key="4">
    <source>
        <dbReference type="ARBA" id="ARBA00023136"/>
    </source>
</evidence>
<evidence type="ECO:0000256" key="1">
    <source>
        <dbReference type="ARBA" id="ARBA00004370"/>
    </source>
</evidence>
<name>A0A6I8R1Q5_XENTR</name>
<accession>A0A6I8R1Q5</accession>
<feature type="compositionally biased region" description="Low complexity" evidence="5">
    <location>
        <begin position="200"/>
        <end position="214"/>
    </location>
</feature>
<dbReference type="Pfam" id="PF13908">
    <property type="entry name" value="Shisa_N"/>
    <property type="match status" value="1"/>
</dbReference>
<evidence type="ECO:0000256" key="5">
    <source>
        <dbReference type="SAM" id="MobiDB-lite"/>
    </source>
</evidence>
<dbReference type="PANTHER" id="PTHR31395:SF18">
    <property type="entry name" value="PROTEIN SHISA-2 HOMOLOG PRECURSOR"/>
    <property type="match status" value="1"/>
</dbReference>
<dbReference type="InterPro" id="IPR026910">
    <property type="entry name" value="Shisa"/>
</dbReference>
<feature type="region of interest" description="Disordered" evidence="5">
    <location>
        <begin position="180"/>
        <end position="220"/>
    </location>
</feature>
<evidence type="ECO:0000259" key="7">
    <source>
        <dbReference type="Pfam" id="PF13908"/>
    </source>
</evidence>
<dbReference type="GO" id="GO:0016020">
    <property type="term" value="C:membrane"/>
    <property type="evidence" value="ECO:0007669"/>
    <property type="project" value="UniProtKB-SubCell"/>
</dbReference>
<dbReference type="PANTHER" id="PTHR31395">
    <property type="entry name" value="SHISA"/>
    <property type="match status" value="1"/>
</dbReference>
<reference evidence="8" key="2">
    <citation type="submission" date="2020-05" db="UniProtKB">
        <authorList>
            <consortium name="Ensembl"/>
        </authorList>
    </citation>
    <scope>IDENTIFICATION</scope>
</reference>
<organism evidence="8">
    <name type="scientific">Xenopus tropicalis</name>
    <name type="common">Western clawed frog</name>
    <name type="synonym">Silurana tropicalis</name>
    <dbReference type="NCBI Taxonomy" id="8364"/>
    <lineage>
        <taxon>Eukaryota</taxon>
        <taxon>Metazoa</taxon>
        <taxon>Chordata</taxon>
        <taxon>Craniata</taxon>
        <taxon>Vertebrata</taxon>
        <taxon>Euteleostomi</taxon>
        <taxon>Amphibia</taxon>
        <taxon>Batrachia</taxon>
        <taxon>Anura</taxon>
        <taxon>Pipoidea</taxon>
        <taxon>Pipidae</taxon>
        <taxon>Xenopodinae</taxon>
        <taxon>Xenopus</taxon>
        <taxon>Silurana</taxon>
    </lineage>
</organism>
<feature type="transmembrane region" description="Helical" evidence="6">
    <location>
        <begin position="148"/>
        <end position="170"/>
    </location>
</feature>
<reference evidence="8" key="1">
    <citation type="journal article" date="2010" name="Science">
        <title>The genome of the Western clawed frog Xenopus tropicalis.</title>
        <authorList>
            <person name="Hellsten U."/>
            <person name="Harland R.M."/>
            <person name="Gilchrist M.J."/>
            <person name="Hendrix D."/>
            <person name="Jurka J."/>
            <person name="Kapitonov V."/>
            <person name="Ovcharenko I."/>
            <person name="Putnam N.H."/>
            <person name="Shu S."/>
            <person name="Taher L."/>
            <person name="Blitz I.L."/>
            <person name="Blumberg B."/>
            <person name="Dichmann D.S."/>
            <person name="Dubchak I."/>
            <person name="Amaya E."/>
            <person name="Detter J.C."/>
            <person name="Fletcher R."/>
            <person name="Gerhard D.S."/>
            <person name="Goodstein D."/>
            <person name="Graves T."/>
            <person name="Grigoriev I.V."/>
            <person name="Grimwood J."/>
            <person name="Kawashima T."/>
            <person name="Lindquist E."/>
            <person name="Lucas S.M."/>
            <person name="Mead P.E."/>
            <person name="Mitros T."/>
            <person name="Ogino H."/>
            <person name="Ohta Y."/>
            <person name="Poliakov A.V."/>
            <person name="Pollet N."/>
            <person name="Robert J."/>
            <person name="Salamov A."/>
            <person name="Sater A.K."/>
            <person name="Schmutz J."/>
            <person name="Terry A."/>
            <person name="Vize P.D."/>
            <person name="Warren W.C."/>
            <person name="Wells D."/>
            <person name="Wills A."/>
            <person name="Wilson R.K."/>
            <person name="Zimmerman L.B."/>
            <person name="Zorn A.M."/>
            <person name="Grainger R."/>
            <person name="Grammer T."/>
            <person name="Khokha M.K."/>
            <person name="Richardson P.M."/>
            <person name="Rokhsar D.S."/>
        </authorList>
    </citation>
    <scope>NUCLEOTIDE SEQUENCE [LARGE SCALE GENOMIC DNA]</scope>
    <source>
        <strain evidence="8">Nigerian</strain>
    </source>
</reference>
<feature type="domain" description="Shisa N-terminal" evidence="7">
    <location>
        <begin position="70"/>
        <end position="125"/>
    </location>
</feature>
<evidence type="ECO:0000256" key="2">
    <source>
        <dbReference type="ARBA" id="ARBA00022692"/>
    </source>
</evidence>
<dbReference type="Bgee" id="ENSXETG00000040922">
    <property type="expression patterns" value="Expressed in gastrula and 6 other cell types or tissues"/>
</dbReference>
<evidence type="ECO:0000256" key="6">
    <source>
        <dbReference type="SAM" id="Phobius"/>
    </source>
</evidence>
<dbReference type="InParanoid" id="A0A6I8R1Q5"/>
<dbReference type="AlphaFoldDB" id="A0A6I8R1Q5"/>
<keyword evidence="2 6" id="KW-0812">Transmembrane</keyword>
<proteinExistence type="predicted"/>
<dbReference type="InterPro" id="IPR053891">
    <property type="entry name" value="Shisa_N"/>
</dbReference>
<keyword evidence="4 6" id="KW-0472">Membrane</keyword>
<keyword evidence="3 6" id="KW-1133">Transmembrane helix</keyword>
<dbReference type="Ensembl" id="ENSXETT00000070572">
    <property type="protein sequence ID" value="ENSXETP00000078451"/>
    <property type="gene ID" value="ENSXETG00000040922"/>
</dbReference>
<comment type="subcellular location">
    <subcellularLocation>
        <location evidence="1">Membrane</location>
    </subcellularLocation>
</comment>
<dbReference type="GeneTree" id="ENSGT00940000157443"/>
<evidence type="ECO:0000256" key="3">
    <source>
        <dbReference type="ARBA" id="ARBA00022989"/>
    </source>
</evidence>
<evidence type="ECO:0000313" key="8">
    <source>
        <dbReference type="Ensembl" id="ENSXETP00000078451"/>
    </source>
</evidence>